<keyword evidence="3" id="KW-1185">Reference proteome</keyword>
<dbReference type="PANTHER" id="PTHR48243:SF1">
    <property type="entry name" value="AMINOTRANSFERASE-LIKE PLANT MOBILE DOMAIN-CONTAINING PROTEIN"/>
    <property type="match status" value="1"/>
</dbReference>
<organism evidence="2 3">
    <name type="scientific">Panicum miliaceum</name>
    <name type="common">Proso millet</name>
    <name type="synonym">Broomcorn millet</name>
    <dbReference type="NCBI Taxonomy" id="4540"/>
    <lineage>
        <taxon>Eukaryota</taxon>
        <taxon>Viridiplantae</taxon>
        <taxon>Streptophyta</taxon>
        <taxon>Embryophyta</taxon>
        <taxon>Tracheophyta</taxon>
        <taxon>Spermatophyta</taxon>
        <taxon>Magnoliopsida</taxon>
        <taxon>Liliopsida</taxon>
        <taxon>Poales</taxon>
        <taxon>Poaceae</taxon>
        <taxon>PACMAD clade</taxon>
        <taxon>Panicoideae</taxon>
        <taxon>Panicodae</taxon>
        <taxon>Paniceae</taxon>
        <taxon>Panicinae</taxon>
        <taxon>Panicum</taxon>
        <taxon>Panicum sect. Panicum</taxon>
    </lineage>
</organism>
<protein>
    <submittedName>
        <fullName evidence="2">Polyprotein</fullName>
    </submittedName>
</protein>
<dbReference type="AlphaFoldDB" id="A0A3L6PK91"/>
<comment type="caution">
    <text evidence="2">The sequence shown here is derived from an EMBL/GenBank/DDBJ whole genome shotgun (WGS) entry which is preliminary data.</text>
</comment>
<name>A0A3L6PK91_PANMI</name>
<feature type="compositionally biased region" description="Low complexity" evidence="1">
    <location>
        <begin position="1"/>
        <end position="16"/>
    </location>
</feature>
<feature type="compositionally biased region" description="Acidic residues" evidence="1">
    <location>
        <begin position="29"/>
        <end position="38"/>
    </location>
</feature>
<gene>
    <name evidence="2" type="ORF">C2845_PM18G05770</name>
</gene>
<accession>A0A3L6PK91</accession>
<evidence type="ECO:0000313" key="2">
    <source>
        <dbReference type="EMBL" id="RLM57729.1"/>
    </source>
</evidence>
<evidence type="ECO:0000256" key="1">
    <source>
        <dbReference type="SAM" id="MobiDB-lite"/>
    </source>
</evidence>
<evidence type="ECO:0000313" key="3">
    <source>
        <dbReference type="Proteomes" id="UP000275267"/>
    </source>
</evidence>
<proteinExistence type="predicted"/>
<dbReference type="EMBL" id="PQIB02000017">
    <property type="protein sequence ID" value="RLM57729.1"/>
    <property type="molecule type" value="Genomic_DNA"/>
</dbReference>
<sequence>MTGTSSSRSRGGSSSHHTPEPTPSSSMMDYEEEQEEQAEVQAEPQAEDMEMDDDDTPYLDLGDDHRCNDIQNPTLCLMHKWLAITLFPRDDVHPVRNDELMILYAMVNKIKISPVKAMFKQWLINFKMTGPNECTSLVTCISSSIGVLDGNSIPFIEDPHVLFNEAHLIYGHTLKKGLNYSLIFFSLGYANKIPLPNAGYHLYNCQSLTIPLVPQEEARRHSVSGLLGRTT</sequence>
<dbReference type="OrthoDB" id="712959at2759"/>
<dbReference type="Proteomes" id="UP000275267">
    <property type="component" value="Unassembled WGS sequence"/>
</dbReference>
<dbReference type="PANTHER" id="PTHR48243">
    <property type="entry name" value="AMINOTRANSFERASE-LIKE PLANT MOBILE DOMAIN-CONTAINING PROTEIN"/>
    <property type="match status" value="1"/>
</dbReference>
<reference evidence="3" key="1">
    <citation type="journal article" date="2019" name="Nat. Commun.">
        <title>The genome of broomcorn millet.</title>
        <authorList>
            <person name="Zou C."/>
            <person name="Miki D."/>
            <person name="Li D."/>
            <person name="Tang Q."/>
            <person name="Xiao L."/>
            <person name="Rajput S."/>
            <person name="Deng P."/>
            <person name="Jia W."/>
            <person name="Huang R."/>
            <person name="Zhang M."/>
            <person name="Sun Y."/>
            <person name="Hu J."/>
            <person name="Fu X."/>
            <person name="Schnable P.S."/>
            <person name="Li F."/>
            <person name="Zhang H."/>
            <person name="Feng B."/>
            <person name="Zhu X."/>
            <person name="Liu R."/>
            <person name="Schnable J.C."/>
            <person name="Zhu J.-K."/>
            <person name="Zhang H."/>
        </authorList>
    </citation>
    <scope>NUCLEOTIDE SEQUENCE [LARGE SCALE GENOMIC DNA]</scope>
</reference>
<feature type="compositionally biased region" description="Acidic residues" evidence="1">
    <location>
        <begin position="45"/>
        <end position="57"/>
    </location>
</feature>
<feature type="region of interest" description="Disordered" evidence="1">
    <location>
        <begin position="1"/>
        <end position="59"/>
    </location>
</feature>